<feature type="domain" description="Major facilitator superfamily (MFS) profile" evidence="7">
    <location>
        <begin position="24"/>
        <end position="410"/>
    </location>
</feature>
<feature type="transmembrane region" description="Helical" evidence="6">
    <location>
        <begin position="357"/>
        <end position="379"/>
    </location>
</feature>
<evidence type="ECO:0000256" key="5">
    <source>
        <dbReference type="SAM" id="MobiDB-lite"/>
    </source>
</evidence>
<evidence type="ECO:0000256" key="3">
    <source>
        <dbReference type="ARBA" id="ARBA00022989"/>
    </source>
</evidence>
<feature type="transmembrane region" description="Helical" evidence="6">
    <location>
        <begin position="192"/>
        <end position="208"/>
    </location>
</feature>
<comment type="subcellular location">
    <subcellularLocation>
        <location evidence="1">Cell membrane</location>
        <topology evidence="1">Multi-pass membrane protein</topology>
    </subcellularLocation>
</comment>
<evidence type="ECO:0000256" key="1">
    <source>
        <dbReference type="ARBA" id="ARBA00004651"/>
    </source>
</evidence>
<keyword evidence="4 6" id="KW-0472">Membrane</keyword>
<dbReference type="PANTHER" id="PTHR43129:SF1">
    <property type="entry name" value="FOSMIDOMYCIN RESISTANCE PROTEIN"/>
    <property type="match status" value="1"/>
</dbReference>
<keyword evidence="3 6" id="KW-1133">Transmembrane helix</keyword>
<feature type="transmembrane region" description="Helical" evidence="6">
    <location>
        <begin position="268"/>
        <end position="288"/>
    </location>
</feature>
<feature type="region of interest" description="Disordered" evidence="5">
    <location>
        <begin position="1"/>
        <end position="23"/>
    </location>
</feature>
<dbReference type="InterPro" id="IPR020846">
    <property type="entry name" value="MFS_dom"/>
</dbReference>
<evidence type="ECO:0000259" key="7">
    <source>
        <dbReference type="PROSITE" id="PS50850"/>
    </source>
</evidence>
<feature type="transmembrane region" description="Helical" evidence="6">
    <location>
        <begin position="300"/>
        <end position="318"/>
    </location>
</feature>
<feature type="transmembrane region" description="Helical" evidence="6">
    <location>
        <begin position="169"/>
        <end position="186"/>
    </location>
</feature>
<feature type="transmembrane region" description="Helical" evidence="6">
    <location>
        <begin position="234"/>
        <end position="256"/>
    </location>
</feature>
<comment type="caution">
    <text evidence="8">The sequence shown here is derived from an EMBL/GenBank/DDBJ whole genome shotgun (WGS) entry which is preliminary data.</text>
</comment>
<evidence type="ECO:0000256" key="4">
    <source>
        <dbReference type="ARBA" id="ARBA00023136"/>
    </source>
</evidence>
<dbReference type="Gene3D" id="1.20.1250.20">
    <property type="entry name" value="MFS general substrate transporter like domains"/>
    <property type="match status" value="2"/>
</dbReference>
<feature type="transmembrane region" description="Helical" evidence="6">
    <location>
        <begin position="101"/>
        <end position="120"/>
    </location>
</feature>
<feature type="transmembrane region" description="Helical" evidence="6">
    <location>
        <begin position="126"/>
        <end position="148"/>
    </location>
</feature>
<dbReference type="InterPro" id="IPR036259">
    <property type="entry name" value="MFS_trans_sf"/>
</dbReference>
<keyword evidence="2 6" id="KW-0812">Transmembrane</keyword>
<evidence type="ECO:0000313" key="8">
    <source>
        <dbReference type="EMBL" id="HGS88022.1"/>
    </source>
</evidence>
<dbReference type="GO" id="GO:0022857">
    <property type="term" value="F:transmembrane transporter activity"/>
    <property type="evidence" value="ECO:0007669"/>
    <property type="project" value="InterPro"/>
</dbReference>
<name>A0A7C4L0J5_9CHLR</name>
<dbReference type="GO" id="GO:0005886">
    <property type="term" value="C:plasma membrane"/>
    <property type="evidence" value="ECO:0007669"/>
    <property type="project" value="UniProtKB-SubCell"/>
</dbReference>
<dbReference type="Pfam" id="PF07690">
    <property type="entry name" value="MFS_1"/>
    <property type="match status" value="1"/>
</dbReference>
<feature type="transmembrane region" description="Helical" evidence="6">
    <location>
        <begin position="385"/>
        <end position="403"/>
    </location>
</feature>
<dbReference type="InterPro" id="IPR011701">
    <property type="entry name" value="MFS"/>
</dbReference>
<dbReference type="EMBL" id="DSXR01000103">
    <property type="protein sequence ID" value="HGS88022.1"/>
    <property type="molecule type" value="Genomic_DNA"/>
</dbReference>
<proteinExistence type="predicted"/>
<evidence type="ECO:0000256" key="6">
    <source>
        <dbReference type="SAM" id="Phobius"/>
    </source>
</evidence>
<dbReference type="SUPFAM" id="SSF103473">
    <property type="entry name" value="MFS general substrate transporter"/>
    <property type="match status" value="1"/>
</dbReference>
<organism evidence="8">
    <name type="scientific">Bellilinea caldifistulae</name>
    <dbReference type="NCBI Taxonomy" id="360411"/>
    <lineage>
        <taxon>Bacteria</taxon>
        <taxon>Bacillati</taxon>
        <taxon>Chloroflexota</taxon>
        <taxon>Anaerolineae</taxon>
        <taxon>Anaerolineales</taxon>
        <taxon>Anaerolineaceae</taxon>
        <taxon>Bellilinea</taxon>
    </lineage>
</organism>
<protein>
    <submittedName>
        <fullName evidence="8">MFS transporter</fullName>
    </submittedName>
</protein>
<feature type="transmembrane region" description="Helical" evidence="6">
    <location>
        <begin position="324"/>
        <end position="345"/>
    </location>
</feature>
<reference evidence="8" key="1">
    <citation type="journal article" date="2020" name="mSystems">
        <title>Genome- and Community-Level Interaction Insights into Carbon Utilization and Element Cycling Functions of Hydrothermarchaeota in Hydrothermal Sediment.</title>
        <authorList>
            <person name="Zhou Z."/>
            <person name="Liu Y."/>
            <person name="Xu W."/>
            <person name="Pan J."/>
            <person name="Luo Z.H."/>
            <person name="Li M."/>
        </authorList>
    </citation>
    <scope>NUCLEOTIDE SEQUENCE [LARGE SCALE GENOMIC DNA]</scope>
    <source>
        <strain evidence="8">SpSt-556</strain>
    </source>
</reference>
<dbReference type="CDD" id="cd17478">
    <property type="entry name" value="MFS_FsR"/>
    <property type="match status" value="1"/>
</dbReference>
<dbReference type="PROSITE" id="PS50850">
    <property type="entry name" value="MFS"/>
    <property type="match status" value="1"/>
</dbReference>
<gene>
    <name evidence="8" type="ORF">ENT17_10435</name>
</gene>
<dbReference type="PANTHER" id="PTHR43129">
    <property type="entry name" value="FOSMIDOMYCIN RESISTANCE PROTEIN"/>
    <property type="match status" value="1"/>
</dbReference>
<sequence>MISSASRQHLNPSSQTEITAAPASTAAVGESTFRAGKVSAIAAAHGVHDTYQAFLPPLLPLLIEKFSLIKTEAGLLSVFMTAPSLLQPFIGYLADRRSLRIFVILTPALTALAMSLVGIAPFYWLAAMLLLIAGLSSASLHATGPVLAGRLSASRLGLGMSFWMVGGELGRTLGPIIIVAAVSTLGVQRTPWLAVGGVLVSLWMAYQLRHLPRRHPESHQALPWKKAIITMRPVLIPLSIILVTRALAFVSVSTYLPTFLTEEGASLMLAGASLSVLEAAGVIGALISGSLSDRIGRRPVMTFSLISTSLFIFLLLNLRGWLQFPALLGLGFGLLSMTPVVMAIVQESFPENRALANGIYMAVSFVSSSFATLAIGAIGDLFNLRTAYLLSAVLVLVGLPFLFRLPGSRKTLKS</sequence>
<accession>A0A7C4L0J5</accession>
<feature type="compositionally biased region" description="Polar residues" evidence="5">
    <location>
        <begin position="1"/>
        <end position="18"/>
    </location>
</feature>
<evidence type="ECO:0000256" key="2">
    <source>
        <dbReference type="ARBA" id="ARBA00022692"/>
    </source>
</evidence>
<dbReference type="AlphaFoldDB" id="A0A7C4L0J5"/>